<proteinExistence type="predicted"/>
<evidence type="ECO:0000256" key="1">
    <source>
        <dbReference type="SAM" id="MobiDB-lite"/>
    </source>
</evidence>
<name>A0A8T1SG55_CHESE</name>
<feature type="non-terminal residue" evidence="2">
    <location>
        <position position="1"/>
    </location>
</feature>
<accession>A0A8T1SG55</accession>
<sequence length="105" mass="11317">TSLPHHAKTFTGGRVVEGVGDSSLAGRPARGRAPTSHRRGPNKIFEGALEAGVPVHTDPALLFLNRLSPFSQAWSKVTTDRWVLHTVQGGYRLQFVSPPSSHPPT</sequence>
<evidence type="ECO:0000313" key="3">
    <source>
        <dbReference type="Proteomes" id="UP000765507"/>
    </source>
</evidence>
<feature type="region of interest" description="Disordered" evidence="1">
    <location>
        <begin position="16"/>
        <end position="41"/>
    </location>
</feature>
<reference evidence="2 3" key="1">
    <citation type="journal article" date="2020" name="G3 (Bethesda)">
        <title>Draft Genome of the Common Snapping Turtle, Chelydra serpentina, a Model for Phenotypic Plasticity in Reptiles.</title>
        <authorList>
            <person name="Das D."/>
            <person name="Singh S.K."/>
            <person name="Bierstedt J."/>
            <person name="Erickson A."/>
            <person name="Galli G.L.J."/>
            <person name="Crossley D.A. 2nd"/>
            <person name="Rhen T."/>
        </authorList>
    </citation>
    <scope>NUCLEOTIDE SEQUENCE [LARGE SCALE GENOMIC DNA]</scope>
    <source>
        <strain evidence="2">KW</strain>
    </source>
</reference>
<evidence type="ECO:0000313" key="2">
    <source>
        <dbReference type="EMBL" id="KAG6927625.1"/>
    </source>
</evidence>
<dbReference type="AlphaFoldDB" id="A0A8T1SG55"/>
<organism evidence="2 3">
    <name type="scientific">Chelydra serpentina</name>
    <name type="common">Snapping turtle</name>
    <name type="synonym">Testudo serpentina</name>
    <dbReference type="NCBI Taxonomy" id="8475"/>
    <lineage>
        <taxon>Eukaryota</taxon>
        <taxon>Metazoa</taxon>
        <taxon>Chordata</taxon>
        <taxon>Craniata</taxon>
        <taxon>Vertebrata</taxon>
        <taxon>Euteleostomi</taxon>
        <taxon>Archelosauria</taxon>
        <taxon>Testudinata</taxon>
        <taxon>Testudines</taxon>
        <taxon>Cryptodira</taxon>
        <taxon>Durocryptodira</taxon>
        <taxon>Americhelydia</taxon>
        <taxon>Chelydroidea</taxon>
        <taxon>Chelydridae</taxon>
        <taxon>Chelydra</taxon>
    </lineage>
</organism>
<comment type="caution">
    <text evidence="2">The sequence shown here is derived from an EMBL/GenBank/DDBJ whole genome shotgun (WGS) entry which is preliminary data.</text>
</comment>
<dbReference type="Proteomes" id="UP000765507">
    <property type="component" value="Unassembled WGS sequence"/>
</dbReference>
<protein>
    <submittedName>
        <fullName evidence="2">Uncharacterized protein</fullName>
    </submittedName>
</protein>
<keyword evidence="3" id="KW-1185">Reference proteome</keyword>
<dbReference type="EMBL" id="JAHGAV010000246">
    <property type="protein sequence ID" value="KAG6927625.1"/>
    <property type="molecule type" value="Genomic_DNA"/>
</dbReference>
<feature type="non-terminal residue" evidence="2">
    <location>
        <position position="105"/>
    </location>
</feature>
<gene>
    <name evidence="2" type="ORF">G0U57_009451</name>
</gene>